<feature type="transmembrane region" description="Helical" evidence="2">
    <location>
        <begin position="41"/>
        <end position="60"/>
    </location>
</feature>
<keyword evidence="7" id="KW-1185">Reference proteome</keyword>
<organism evidence="6 7">
    <name type="scientific">Lichenifustis flavocetrariae</name>
    <dbReference type="NCBI Taxonomy" id="2949735"/>
    <lineage>
        <taxon>Bacteria</taxon>
        <taxon>Pseudomonadati</taxon>
        <taxon>Pseudomonadota</taxon>
        <taxon>Alphaproteobacteria</taxon>
        <taxon>Hyphomicrobiales</taxon>
        <taxon>Lichenihabitantaceae</taxon>
        <taxon>Lichenifustis</taxon>
    </lineage>
</organism>
<evidence type="ECO:0000256" key="1">
    <source>
        <dbReference type="SAM" id="MobiDB-lite"/>
    </source>
</evidence>
<name>A0AA42CGZ1_9HYPH</name>
<proteinExistence type="predicted"/>
<dbReference type="AlphaFoldDB" id="A0AA42CGZ1"/>
<evidence type="ECO:0000313" key="7">
    <source>
        <dbReference type="Proteomes" id="UP001165667"/>
    </source>
</evidence>
<evidence type="ECO:0000256" key="2">
    <source>
        <dbReference type="SAM" id="Phobius"/>
    </source>
</evidence>
<dbReference type="Pfam" id="PF06761">
    <property type="entry name" value="IcmF-related"/>
    <property type="match status" value="1"/>
</dbReference>
<dbReference type="EMBL" id="JAMOIM010000001">
    <property type="protein sequence ID" value="MCW6506724.1"/>
    <property type="molecule type" value="Genomic_DNA"/>
</dbReference>
<reference evidence="6" key="1">
    <citation type="submission" date="2022-05" db="EMBL/GenBank/DDBJ databases">
        <authorList>
            <person name="Pankratov T."/>
        </authorList>
    </citation>
    <scope>NUCLEOTIDE SEQUENCE</scope>
    <source>
        <strain evidence="6">BP6-180914</strain>
    </source>
</reference>
<dbReference type="InterPro" id="IPR025743">
    <property type="entry name" value="TssM1_N"/>
</dbReference>
<keyword evidence="2" id="KW-1133">Transmembrane helix</keyword>
<sequence>MSKEIIRIVLYGLGLGSLSAIVYLAGPLIAFGDMRPLENPIVRDILILLLVAGAGSLAGVKIWRRRKGADQVAESLSGAEPDHSDADVLKGRMNDALATLKNARGGKASYLYDLPWYVLIGRPGSGKTTALVNSGLKFPLAGGGRPAVVAGVGGTRYCDWWFTEEAVLIDTAGRYTTHESDPQADQKSWFAFLDTLKRGRPKQPINGVLVAISIEDILTLSATDLAALAAAMRARLLELHTRLKVDFPVYALFTKMDLVLGFNEFFQNLGQTGRAQVFGATFQTSDKTSNLVGQVPAEFDALVESLNEEMLDRLQDEPAPATRVQLYGFPTQMEALKRPLFDFLNQIFEPTRYHANATLRGFYFTSGTQEGTPIDQLIGALEKSFGTVEIAASSYSGEGKSFFLTDLINKVIIGEAAWVSTDRAAVRRAAILKACAYAAMILVGFGLVGLWWISYGRNATLISDVKSAVADYTANDNGVSQQTTIASHDLSKVLPQLGRLRALPDGYAERTEAVPLAETFGLSQHDRLQSSAITSYHVALERMFRPRLIFRLEEVLDAKRTDPGVIYPALKVYKMLGGLHKTDPALVLDWMRRDWADNLYLGEGNEPGRKALEEHLQAMLDLDEGDKPLVSLSRPLLEDSEASLAQLSVAQRAYELLKSQASPSAKQPDWSLVRQGGSQLATVFEAAGPEPLATIHVPYFYTYDGFHRALLGRFAEIASQIDAERWVLGESAKQSSLAEQYKTLPQDLLAIYTRDFIASWQQMLRKIRLKRFATDKTYVALTAAASPTSPIRQLIEGIRDQTAVTRPPPKPADASAETKPAVESSGLLQDGAPGAAIEDAFKGFQDMLSGDAGTRPIDQLLKTLGNIANDLKRQASNPSDRPQTNADLQLQIAALRNLGPSLPVPFSDMIQGAAAEFDSEEVRTAIGLLAQELDQVADTCRAATDNRYPFVKASDRDIGLVDFGRVFGPGGELDSFFTRNLAKFAQKSGRGWVWRPGDPVARALSPSLLKSFTDASQIRDAYFGSGSAQPSFMVTVTPPAITDPSVTAKIDFYGTPITALAGNSAPTAASWPGPGTYQIKITLSTASTPAADAPATTQTATPPEVSTLVNKTGVWSLFRLLDDAGRGGTSVSFFSGGQTYKFQFAAASAVNPLNLAMVRQFQCPARI</sequence>
<dbReference type="InterPro" id="IPR009612">
    <property type="entry name" value="IcmF-rel"/>
</dbReference>
<accession>A0AA42CGZ1</accession>
<dbReference type="SUPFAM" id="SSF52540">
    <property type="entry name" value="P-loop containing nucleoside triphosphate hydrolases"/>
    <property type="match status" value="1"/>
</dbReference>
<feature type="domain" description="IcmF-related" evidence="3">
    <location>
        <begin position="494"/>
        <end position="802"/>
    </location>
</feature>
<dbReference type="InterPro" id="IPR048677">
    <property type="entry name" value="TssM1_hel"/>
</dbReference>
<dbReference type="CDD" id="cd00882">
    <property type="entry name" value="Ras_like_GTPase"/>
    <property type="match status" value="1"/>
</dbReference>
<dbReference type="NCBIfam" id="TIGR03348">
    <property type="entry name" value="VI_IcmF"/>
    <property type="match status" value="1"/>
</dbReference>
<feature type="domain" description="Type VI secretion system component TssM1 helical" evidence="5">
    <location>
        <begin position="934"/>
        <end position="1028"/>
    </location>
</feature>
<dbReference type="InterPro" id="IPR053156">
    <property type="entry name" value="T6SS_TssM-like"/>
</dbReference>
<evidence type="ECO:0000313" key="6">
    <source>
        <dbReference type="EMBL" id="MCW6506724.1"/>
    </source>
</evidence>
<feature type="region of interest" description="Disordered" evidence="1">
    <location>
        <begin position="800"/>
        <end position="829"/>
    </location>
</feature>
<keyword evidence="2" id="KW-0472">Membrane</keyword>
<dbReference type="PANTHER" id="PTHR36153">
    <property type="entry name" value="INNER MEMBRANE PROTEIN-RELATED"/>
    <property type="match status" value="1"/>
</dbReference>
<dbReference type="Pfam" id="PF21070">
    <property type="entry name" value="IcmF_helical"/>
    <property type="match status" value="1"/>
</dbReference>
<evidence type="ECO:0000259" key="3">
    <source>
        <dbReference type="Pfam" id="PF06761"/>
    </source>
</evidence>
<dbReference type="Pfam" id="PF14331">
    <property type="entry name" value="IcmF-related_N"/>
    <property type="match status" value="1"/>
</dbReference>
<gene>
    <name evidence="6" type="primary">tssM</name>
    <name evidence="6" type="ORF">M8523_01660</name>
</gene>
<dbReference type="RefSeq" id="WP_282583073.1">
    <property type="nucleotide sequence ID" value="NZ_JAMOIM010000001.1"/>
</dbReference>
<keyword evidence="2" id="KW-0812">Transmembrane</keyword>
<feature type="transmembrane region" description="Helical" evidence="2">
    <location>
        <begin position="9"/>
        <end position="29"/>
    </location>
</feature>
<evidence type="ECO:0000259" key="4">
    <source>
        <dbReference type="Pfam" id="PF14331"/>
    </source>
</evidence>
<comment type="caution">
    <text evidence="6">The sequence shown here is derived from an EMBL/GenBank/DDBJ whole genome shotgun (WGS) entry which is preliminary data.</text>
</comment>
<feature type="transmembrane region" description="Helical" evidence="2">
    <location>
        <begin position="430"/>
        <end position="453"/>
    </location>
</feature>
<dbReference type="InterPro" id="IPR017731">
    <property type="entry name" value="TssM1-like"/>
</dbReference>
<protein>
    <submittedName>
        <fullName evidence="6">Type VI secretion system membrane subunit TssM</fullName>
    </submittedName>
</protein>
<dbReference type="InterPro" id="IPR027417">
    <property type="entry name" value="P-loop_NTPase"/>
</dbReference>
<dbReference type="Proteomes" id="UP001165667">
    <property type="component" value="Unassembled WGS sequence"/>
</dbReference>
<evidence type="ECO:0000259" key="5">
    <source>
        <dbReference type="Pfam" id="PF21070"/>
    </source>
</evidence>
<feature type="domain" description="Type VI secretion system component TssM1 N-terminal" evidence="4">
    <location>
        <begin position="183"/>
        <end position="439"/>
    </location>
</feature>
<dbReference type="PANTHER" id="PTHR36153:SF1">
    <property type="entry name" value="TYPE VI SECRETION SYSTEM COMPONENT TSSM1"/>
    <property type="match status" value="1"/>
</dbReference>